<evidence type="ECO:0000313" key="2">
    <source>
        <dbReference type="EMBL" id="KAK7501606.1"/>
    </source>
</evidence>
<gene>
    <name evidence="2" type="ORF">BaRGS_00007037</name>
</gene>
<proteinExistence type="predicted"/>
<organism evidence="2 3">
    <name type="scientific">Batillaria attramentaria</name>
    <dbReference type="NCBI Taxonomy" id="370345"/>
    <lineage>
        <taxon>Eukaryota</taxon>
        <taxon>Metazoa</taxon>
        <taxon>Spiralia</taxon>
        <taxon>Lophotrochozoa</taxon>
        <taxon>Mollusca</taxon>
        <taxon>Gastropoda</taxon>
        <taxon>Caenogastropoda</taxon>
        <taxon>Sorbeoconcha</taxon>
        <taxon>Cerithioidea</taxon>
        <taxon>Batillariidae</taxon>
        <taxon>Batillaria</taxon>
    </lineage>
</organism>
<evidence type="ECO:0000256" key="1">
    <source>
        <dbReference type="SAM" id="MobiDB-lite"/>
    </source>
</evidence>
<sequence>MWILFLSRLGAHKPETAREVFPETRHGDSDCQTPQRLPPGDTYRNIKTPFRLYSSAVPGADYKNRSPPPSLALPCAVESLVASVMQQ</sequence>
<evidence type="ECO:0000313" key="3">
    <source>
        <dbReference type="Proteomes" id="UP001519460"/>
    </source>
</evidence>
<feature type="non-terminal residue" evidence="2">
    <location>
        <position position="87"/>
    </location>
</feature>
<protein>
    <submittedName>
        <fullName evidence="2">Uncharacterized protein</fullName>
    </submittedName>
</protein>
<reference evidence="2 3" key="1">
    <citation type="journal article" date="2023" name="Sci. Data">
        <title>Genome assembly of the Korean intertidal mud-creeper Batillaria attramentaria.</title>
        <authorList>
            <person name="Patra A.K."/>
            <person name="Ho P.T."/>
            <person name="Jun S."/>
            <person name="Lee S.J."/>
            <person name="Kim Y."/>
            <person name="Won Y.J."/>
        </authorList>
    </citation>
    <scope>NUCLEOTIDE SEQUENCE [LARGE SCALE GENOMIC DNA]</scope>
    <source>
        <strain evidence="2">Wonlab-2016</strain>
    </source>
</reference>
<name>A0ABD0LR32_9CAEN</name>
<comment type="caution">
    <text evidence="2">The sequence shown here is derived from an EMBL/GenBank/DDBJ whole genome shotgun (WGS) entry which is preliminary data.</text>
</comment>
<feature type="region of interest" description="Disordered" evidence="1">
    <location>
        <begin position="19"/>
        <end position="42"/>
    </location>
</feature>
<dbReference type="AlphaFoldDB" id="A0ABD0LR32"/>
<feature type="compositionally biased region" description="Basic and acidic residues" evidence="1">
    <location>
        <begin position="19"/>
        <end position="29"/>
    </location>
</feature>
<dbReference type="EMBL" id="JACVVK020000030">
    <property type="protein sequence ID" value="KAK7501606.1"/>
    <property type="molecule type" value="Genomic_DNA"/>
</dbReference>
<keyword evidence="3" id="KW-1185">Reference proteome</keyword>
<accession>A0ABD0LR32</accession>
<dbReference type="Proteomes" id="UP001519460">
    <property type="component" value="Unassembled WGS sequence"/>
</dbReference>